<evidence type="ECO:0000256" key="2">
    <source>
        <dbReference type="SAM" id="Phobius"/>
    </source>
</evidence>
<evidence type="ECO:0000313" key="4">
    <source>
        <dbReference type="WBParaSite" id="BXY_0161400.1"/>
    </source>
</evidence>
<proteinExistence type="predicted"/>
<dbReference type="AlphaFoldDB" id="A0A1I7RLM9"/>
<evidence type="ECO:0000256" key="1">
    <source>
        <dbReference type="SAM" id="MobiDB-lite"/>
    </source>
</evidence>
<accession>A0A1I7RLM9</accession>
<keyword evidence="2" id="KW-1133">Transmembrane helix</keyword>
<feature type="compositionally biased region" description="Basic residues" evidence="1">
    <location>
        <begin position="296"/>
        <end position="308"/>
    </location>
</feature>
<organism evidence="3 4">
    <name type="scientific">Bursaphelenchus xylophilus</name>
    <name type="common">Pinewood nematode worm</name>
    <name type="synonym">Aphelenchoides xylophilus</name>
    <dbReference type="NCBI Taxonomy" id="6326"/>
    <lineage>
        <taxon>Eukaryota</taxon>
        <taxon>Metazoa</taxon>
        <taxon>Ecdysozoa</taxon>
        <taxon>Nematoda</taxon>
        <taxon>Chromadorea</taxon>
        <taxon>Rhabditida</taxon>
        <taxon>Tylenchina</taxon>
        <taxon>Tylenchomorpha</taxon>
        <taxon>Aphelenchoidea</taxon>
        <taxon>Aphelenchoididae</taxon>
        <taxon>Bursaphelenchus</taxon>
    </lineage>
</organism>
<dbReference type="WBParaSite" id="BXY_0161400.1">
    <property type="protein sequence ID" value="BXY_0161400.1"/>
    <property type="gene ID" value="BXY_0161400"/>
</dbReference>
<evidence type="ECO:0000313" key="3">
    <source>
        <dbReference type="Proteomes" id="UP000095284"/>
    </source>
</evidence>
<feature type="region of interest" description="Disordered" evidence="1">
    <location>
        <begin position="288"/>
        <end position="342"/>
    </location>
</feature>
<sequence>MQNLPQFFPTTTSPYRIAFILWPIKWMKRSIEAMFFLPWLLFLGVAVGVTPPITPVNDEISSKCGKFLLSSHPIVTDNKTCPSMSDYGVVLPPFYSTDEVDFKFYISSLSSNNTHCYRAFILHLGPECKLEYQNDESVQNRLKFEIKQKDGKVMLLEDDDVRVSTTCNGSVVGDNQLNITLESVPLPDNHGCRFEWDGIVVLKRSVNDSFYDDPMAEEDRAVQEKDVKDYEEFKDFTRNFRCTHCFVITIALAVLLCIFLALCVCSSCLVCKLKKDLQGRDWVDKSFKRKGDAKSRKSKKGKSKKSKKSGKESSKRAGSQKETAKDSGIPSSSTDGKDSKNV</sequence>
<keyword evidence="2" id="KW-0812">Transmembrane</keyword>
<feature type="transmembrane region" description="Helical" evidence="2">
    <location>
        <begin position="33"/>
        <end position="53"/>
    </location>
</feature>
<name>A0A1I7RLM9_BURXY</name>
<protein>
    <submittedName>
        <fullName evidence="4">Uncharacterized protein</fullName>
    </submittedName>
</protein>
<reference evidence="4" key="1">
    <citation type="submission" date="2016-11" db="UniProtKB">
        <authorList>
            <consortium name="WormBaseParasite"/>
        </authorList>
    </citation>
    <scope>IDENTIFICATION</scope>
</reference>
<feature type="transmembrane region" description="Helical" evidence="2">
    <location>
        <begin position="246"/>
        <end position="270"/>
    </location>
</feature>
<keyword evidence="2" id="KW-0472">Membrane</keyword>
<dbReference type="Proteomes" id="UP000095284">
    <property type="component" value="Unplaced"/>
</dbReference>